<reference evidence="2" key="1">
    <citation type="submission" date="2023-10" db="EMBL/GenBank/DDBJ databases">
        <title>Genome assemblies of two species of porcelain crab, Petrolisthes cinctipes and Petrolisthes manimaculis (Anomura: Porcellanidae).</title>
        <authorList>
            <person name="Angst P."/>
        </authorList>
    </citation>
    <scope>NUCLEOTIDE SEQUENCE</scope>
    <source>
        <strain evidence="2">PB745_01</strain>
        <tissue evidence="2">Gill</tissue>
    </source>
</reference>
<evidence type="ECO:0000313" key="3">
    <source>
        <dbReference type="Proteomes" id="UP001286313"/>
    </source>
</evidence>
<protein>
    <submittedName>
        <fullName evidence="2">Uncharacterized protein</fullName>
    </submittedName>
</protein>
<dbReference type="Proteomes" id="UP001286313">
    <property type="component" value="Unassembled WGS sequence"/>
</dbReference>
<comment type="caution">
    <text evidence="2">The sequence shown here is derived from an EMBL/GenBank/DDBJ whole genome shotgun (WGS) entry which is preliminary data.</text>
</comment>
<dbReference type="EMBL" id="JAWQEG010002146">
    <property type="protein sequence ID" value="KAK3874042.1"/>
    <property type="molecule type" value="Genomic_DNA"/>
</dbReference>
<dbReference type="AlphaFoldDB" id="A0AAE1KJ30"/>
<name>A0AAE1KJ30_PETCI</name>
<feature type="region of interest" description="Disordered" evidence="1">
    <location>
        <begin position="1"/>
        <end position="40"/>
    </location>
</feature>
<proteinExistence type="predicted"/>
<keyword evidence="3" id="KW-1185">Reference proteome</keyword>
<accession>A0AAE1KJ30</accession>
<feature type="region of interest" description="Disordered" evidence="1">
    <location>
        <begin position="72"/>
        <end position="112"/>
    </location>
</feature>
<gene>
    <name evidence="2" type="ORF">Pcinc_020993</name>
</gene>
<sequence>MESKEEFGSVGEIIVPGQTPVKPRPQGGARSVHRPPPTPTQAFTTLVVLAKNDANTLRAATPYQLTRVVVPSGASASKRHLRLAPTGGTQRLHRLTINSKTKRRHTLHRLSE</sequence>
<feature type="compositionally biased region" description="Basic residues" evidence="1">
    <location>
        <begin position="100"/>
        <end position="112"/>
    </location>
</feature>
<evidence type="ECO:0000313" key="2">
    <source>
        <dbReference type="EMBL" id="KAK3874042.1"/>
    </source>
</evidence>
<evidence type="ECO:0000256" key="1">
    <source>
        <dbReference type="SAM" id="MobiDB-lite"/>
    </source>
</evidence>
<organism evidence="2 3">
    <name type="scientific">Petrolisthes cinctipes</name>
    <name type="common">Flat porcelain crab</name>
    <dbReference type="NCBI Taxonomy" id="88211"/>
    <lineage>
        <taxon>Eukaryota</taxon>
        <taxon>Metazoa</taxon>
        <taxon>Ecdysozoa</taxon>
        <taxon>Arthropoda</taxon>
        <taxon>Crustacea</taxon>
        <taxon>Multicrustacea</taxon>
        <taxon>Malacostraca</taxon>
        <taxon>Eumalacostraca</taxon>
        <taxon>Eucarida</taxon>
        <taxon>Decapoda</taxon>
        <taxon>Pleocyemata</taxon>
        <taxon>Anomura</taxon>
        <taxon>Galatheoidea</taxon>
        <taxon>Porcellanidae</taxon>
        <taxon>Petrolisthes</taxon>
    </lineage>
</organism>